<feature type="region of interest" description="Disordered" evidence="1">
    <location>
        <begin position="19"/>
        <end position="42"/>
    </location>
</feature>
<dbReference type="HOGENOM" id="CLU_3254581_0_0_4"/>
<gene>
    <name evidence="2" type="ORF">HMPREF9371_1959</name>
</gene>
<comment type="caution">
    <text evidence="2">The sequence shown here is derived from an EMBL/GenBank/DDBJ whole genome shotgun (WGS) entry which is preliminary data.</text>
</comment>
<sequence>MFIRPEKVIRPAAGYLKPRQPTSRICRPPRPDSALLHRQFRE</sequence>
<organism evidence="2 3">
    <name type="scientific">Neisseria shayeganii 871</name>
    <dbReference type="NCBI Taxonomy" id="1032488"/>
    <lineage>
        <taxon>Bacteria</taxon>
        <taxon>Pseudomonadati</taxon>
        <taxon>Pseudomonadota</taxon>
        <taxon>Betaproteobacteria</taxon>
        <taxon>Neisseriales</taxon>
        <taxon>Neisseriaceae</taxon>
        <taxon>Neisseria</taxon>
    </lineage>
</organism>
<proteinExistence type="predicted"/>
<dbReference type="AlphaFoldDB" id="G4CK19"/>
<evidence type="ECO:0000256" key="1">
    <source>
        <dbReference type="SAM" id="MobiDB-lite"/>
    </source>
</evidence>
<reference evidence="2 3" key="1">
    <citation type="submission" date="2011-05" db="EMBL/GenBank/DDBJ databases">
        <authorList>
            <person name="Muzny D."/>
            <person name="Qin X."/>
            <person name="Deng J."/>
            <person name="Jiang H."/>
            <person name="Liu Y."/>
            <person name="Qu J."/>
            <person name="Song X.-Z."/>
            <person name="Zhang L."/>
            <person name="Thornton R."/>
            <person name="Coyle M."/>
            <person name="Francisco L."/>
            <person name="Jackson L."/>
            <person name="Javaid M."/>
            <person name="Korchina V."/>
            <person name="Kovar C."/>
            <person name="Mata R."/>
            <person name="Mathew T."/>
            <person name="Ngo R."/>
            <person name="Nguyen L."/>
            <person name="Nguyen N."/>
            <person name="Okwuonu G."/>
            <person name="Ongeri F."/>
            <person name="Pham C."/>
            <person name="Simmons D."/>
            <person name="Wilczek-Boney K."/>
            <person name="Hale W."/>
            <person name="Jakkamsetti A."/>
            <person name="Pham P."/>
            <person name="Ruth R."/>
            <person name="San Lucas F."/>
            <person name="Warren J."/>
            <person name="Zhang J."/>
            <person name="Zhao Z."/>
            <person name="Zhou C."/>
            <person name="Zhu D."/>
            <person name="Lee S."/>
            <person name="Bess C."/>
            <person name="Blankenburg K."/>
            <person name="Forbes L."/>
            <person name="Fu Q."/>
            <person name="Gubbala S."/>
            <person name="Hirani K."/>
            <person name="Jayaseelan J.C."/>
            <person name="Lara F."/>
            <person name="Munidasa M."/>
            <person name="Palculict T."/>
            <person name="Patil S."/>
            <person name="Pu L.-L."/>
            <person name="Saada N."/>
            <person name="Tang L."/>
            <person name="Weissenberger G."/>
            <person name="Zhu Y."/>
            <person name="Hemphill L."/>
            <person name="Shang Y."/>
            <person name="Youmans B."/>
            <person name="Ayvaz T."/>
            <person name="Ross M."/>
            <person name="Santibanez J."/>
            <person name="Aqrawi P."/>
            <person name="Gross S."/>
            <person name="Joshi V."/>
            <person name="Fowler G."/>
            <person name="Nazareth L."/>
            <person name="Reid J."/>
            <person name="Worley K."/>
            <person name="Petrosino J."/>
            <person name="Highlander S."/>
            <person name="Gibbs R."/>
        </authorList>
    </citation>
    <scope>NUCLEOTIDE SEQUENCE [LARGE SCALE GENOMIC DNA]</scope>
    <source>
        <strain evidence="2 3">871</strain>
    </source>
</reference>
<protein>
    <submittedName>
        <fullName evidence="2">Uncharacterized protein</fullName>
    </submittedName>
</protein>
<name>G4CK19_9NEIS</name>
<evidence type="ECO:0000313" key="2">
    <source>
        <dbReference type="EMBL" id="EGY51838.1"/>
    </source>
</evidence>
<dbReference type="Proteomes" id="UP000003019">
    <property type="component" value="Unassembled WGS sequence"/>
</dbReference>
<dbReference type="STRING" id="1032488.HMPREF9371_1959"/>
<keyword evidence="3" id="KW-1185">Reference proteome</keyword>
<accession>G4CK19</accession>
<evidence type="ECO:0000313" key="3">
    <source>
        <dbReference type="Proteomes" id="UP000003019"/>
    </source>
</evidence>
<dbReference type="PATRIC" id="fig|1032488.3.peg.1857"/>
<dbReference type="EMBL" id="AGAY01000068">
    <property type="protein sequence ID" value="EGY51838.1"/>
    <property type="molecule type" value="Genomic_DNA"/>
</dbReference>